<feature type="signal peptide" evidence="1">
    <location>
        <begin position="1"/>
        <end position="30"/>
    </location>
</feature>
<dbReference type="EMBL" id="BAABHK010000011">
    <property type="protein sequence ID" value="GAA4633171.1"/>
    <property type="molecule type" value="Genomic_DNA"/>
</dbReference>
<evidence type="ECO:0000313" key="2">
    <source>
        <dbReference type="EMBL" id="GAA4633171.1"/>
    </source>
</evidence>
<gene>
    <name evidence="2" type="ORF">GCM10023196_069680</name>
</gene>
<reference evidence="3" key="1">
    <citation type="journal article" date="2019" name="Int. J. Syst. Evol. Microbiol.">
        <title>The Global Catalogue of Microorganisms (GCM) 10K type strain sequencing project: providing services to taxonomists for standard genome sequencing and annotation.</title>
        <authorList>
            <consortium name="The Broad Institute Genomics Platform"/>
            <consortium name="The Broad Institute Genome Sequencing Center for Infectious Disease"/>
            <person name="Wu L."/>
            <person name="Ma J."/>
        </authorList>
    </citation>
    <scope>NUCLEOTIDE SEQUENCE [LARGE SCALE GENOMIC DNA]</scope>
    <source>
        <strain evidence="3">JCM 17939</strain>
    </source>
</reference>
<evidence type="ECO:0000256" key="1">
    <source>
        <dbReference type="SAM" id="SignalP"/>
    </source>
</evidence>
<dbReference type="Proteomes" id="UP001501442">
    <property type="component" value="Unassembled WGS sequence"/>
</dbReference>
<accession>A0ABP8UIP8</accession>
<keyword evidence="3" id="KW-1185">Reference proteome</keyword>
<keyword evidence="1" id="KW-0732">Signal</keyword>
<evidence type="ECO:0000313" key="3">
    <source>
        <dbReference type="Proteomes" id="UP001501442"/>
    </source>
</evidence>
<sequence length="182" mass="19707">MNLAQRTITGTLASVAVLGTVAAVAPAAGAATTTALKCRTETKTVPVPKYKDPTWDIKVCIGTEKNSETKKTDVVAWIKPMMHANGTSTKGFDFKYPTNHTVIKITLKLNGKTQVVEHRGVGQYVKRYLWSVRGKQPLQLVGIPASAAKKAGTWQAVAELDYDVSNDKRGAYTYTVKSGTLH</sequence>
<organism evidence="2 3">
    <name type="scientific">Actinoallomurus vinaceus</name>
    <dbReference type="NCBI Taxonomy" id="1080074"/>
    <lineage>
        <taxon>Bacteria</taxon>
        <taxon>Bacillati</taxon>
        <taxon>Actinomycetota</taxon>
        <taxon>Actinomycetes</taxon>
        <taxon>Streptosporangiales</taxon>
        <taxon>Thermomonosporaceae</taxon>
        <taxon>Actinoallomurus</taxon>
    </lineage>
</organism>
<comment type="caution">
    <text evidence="2">The sequence shown here is derived from an EMBL/GenBank/DDBJ whole genome shotgun (WGS) entry which is preliminary data.</text>
</comment>
<protein>
    <submittedName>
        <fullName evidence="2">Uncharacterized protein</fullName>
    </submittedName>
</protein>
<name>A0ABP8UIP8_9ACTN</name>
<feature type="chain" id="PRO_5047398476" evidence="1">
    <location>
        <begin position="31"/>
        <end position="182"/>
    </location>
</feature>
<proteinExistence type="predicted"/>